<reference evidence="4" key="1">
    <citation type="submission" date="2021-10" db="EMBL/GenBank/DDBJ databases">
        <title>Loktanella gaetbuli sp. nov., isolated from a tidal flat.</title>
        <authorList>
            <person name="Park S."/>
            <person name="Yoon J.-H."/>
        </authorList>
    </citation>
    <scope>NUCLEOTIDE SEQUENCE</scope>
    <source>
        <strain evidence="4">TSTF-M6</strain>
    </source>
</reference>
<dbReference type="InterPro" id="IPR011723">
    <property type="entry name" value="Znf/thioredoxin_put"/>
</dbReference>
<sequence length="312" mass="32917">MATIRLICPNCGATYEVDADVIPAGGRDVQCSNCAHTWFESTDAPSDAAESMGAVEPPRAPEPREADPDPMDDPFAADDDGNAPDDDADMQDDPADAATDDNSVVVDDAPAVPPQAQDVPAAAAAPAQRRPLEASIAEILREEAAHEEAARKAEAGDPFAGQADMALRDPEPQPAAVKPRRPLPPEDEGRERLARLKGETPSPVSKSAIRREQFPDIEEINSTLRSDAERDPLGPIPTEQAENDRKSGRAGFLTVIGLILIAVAIYTLADTIAATVPALADPLAAYVAAVDAGRLWLDNQVQALVRAMGGDI</sequence>
<dbReference type="RefSeq" id="WP_226748527.1">
    <property type="nucleotide sequence ID" value="NZ_JAJATZ010000005.1"/>
</dbReference>
<dbReference type="EMBL" id="JAJATZ010000005">
    <property type="protein sequence ID" value="MCB5199871.1"/>
    <property type="molecule type" value="Genomic_DNA"/>
</dbReference>
<protein>
    <submittedName>
        <fullName evidence="4">Zinc-ribbon domain-containing protein</fullName>
    </submittedName>
</protein>
<name>A0ABS8BVV4_9RHOB</name>
<proteinExistence type="predicted"/>
<dbReference type="Proteomes" id="UP001138961">
    <property type="component" value="Unassembled WGS sequence"/>
</dbReference>
<evidence type="ECO:0000256" key="1">
    <source>
        <dbReference type="SAM" id="MobiDB-lite"/>
    </source>
</evidence>
<keyword evidence="5" id="KW-1185">Reference proteome</keyword>
<keyword evidence="2" id="KW-0812">Transmembrane</keyword>
<evidence type="ECO:0000256" key="2">
    <source>
        <dbReference type="SAM" id="Phobius"/>
    </source>
</evidence>
<feature type="transmembrane region" description="Helical" evidence="2">
    <location>
        <begin position="250"/>
        <end position="269"/>
    </location>
</feature>
<organism evidence="4 5">
    <name type="scientific">Loktanella gaetbuli</name>
    <dbReference type="NCBI Taxonomy" id="2881335"/>
    <lineage>
        <taxon>Bacteria</taxon>
        <taxon>Pseudomonadati</taxon>
        <taxon>Pseudomonadota</taxon>
        <taxon>Alphaproteobacteria</taxon>
        <taxon>Rhodobacterales</taxon>
        <taxon>Roseobacteraceae</taxon>
        <taxon>Loktanella</taxon>
    </lineage>
</organism>
<evidence type="ECO:0000313" key="5">
    <source>
        <dbReference type="Proteomes" id="UP001138961"/>
    </source>
</evidence>
<comment type="caution">
    <text evidence="4">The sequence shown here is derived from an EMBL/GenBank/DDBJ whole genome shotgun (WGS) entry which is preliminary data.</text>
</comment>
<feature type="compositionally biased region" description="Low complexity" evidence="1">
    <location>
        <begin position="100"/>
        <end position="128"/>
    </location>
</feature>
<feature type="compositionally biased region" description="Acidic residues" evidence="1">
    <location>
        <begin position="68"/>
        <end position="99"/>
    </location>
</feature>
<gene>
    <name evidence="4" type="ORF">LGQ03_11545</name>
</gene>
<evidence type="ECO:0000313" key="4">
    <source>
        <dbReference type="EMBL" id="MCB5199871.1"/>
    </source>
</evidence>
<feature type="region of interest" description="Disordered" evidence="1">
    <location>
        <begin position="43"/>
        <end position="246"/>
    </location>
</feature>
<accession>A0ABS8BVV4</accession>
<feature type="domain" description="Zinc finger/thioredoxin putative" evidence="3">
    <location>
        <begin position="6"/>
        <end position="39"/>
    </location>
</feature>
<feature type="compositionally biased region" description="Basic and acidic residues" evidence="1">
    <location>
        <begin position="183"/>
        <end position="198"/>
    </location>
</feature>
<keyword evidence="2" id="KW-1133">Transmembrane helix</keyword>
<keyword evidence="2" id="KW-0472">Membrane</keyword>
<dbReference type="NCBIfam" id="TIGR02098">
    <property type="entry name" value="MJ0042_CXXC"/>
    <property type="match status" value="1"/>
</dbReference>
<feature type="compositionally biased region" description="Basic and acidic residues" evidence="1">
    <location>
        <begin position="139"/>
        <end position="155"/>
    </location>
</feature>
<dbReference type="Pfam" id="PF13717">
    <property type="entry name" value="Zn_ribbon_4"/>
    <property type="match status" value="1"/>
</dbReference>
<evidence type="ECO:0000259" key="3">
    <source>
        <dbReference type="Pfam" id="PF13717"/>
    </source>
</evidence>